<dbReference type="Gene3D" id="3.20.20.60">
    <property type="entry name" value="Phosphoenolpyruvate-binding domains"/>
    <property type="match status" value="1"/>
</dbReference>
<comment type="cofactor">
    <cofactor evidence="7 10">
        <name>Mg(2+)</name>
        <dbReference type="ChEBI" id="CHEBI:18420"/>
    </cofactor>
    <text evidence="7 10">Binds 1 Mg(2+) ion per subunit.</text>
</comment>
<reference evidence="11 12" key="1">
    <citation type="submission" date="2019-03" db="EMBL/GenBank/DDBJ databases">
        <title>The complete genome sequence of Swingsia_sp. F3b2 LMG30590(T).</title>
        <authorList>
            <person name="Chua K.-O."/>
            <person name="Chan K.-G."/>
            <person name="See-Too W.-S."/>
        </authorList>
    </citation>
    <scope>NUCLEOTIDE SEQUENCE [LARGE SCALE GENOMIC DNA]</scope>
    <source>
        <strain evidence="11 12">F3b2</strain>
    </source>
</reference>
<evidence type="ECO:0000256" key="3">
    <source>
        <dbReference type="ARBA" id="ARBA00011424"/>
    </source>
</evidence>
<feature type="binding site" evidence="7 10">
    <location>
        <position position="91"/>
    </location>
    <ligand>
        <name>Mg(2+)</name>
        <dbReference type="ChEBI" id="CHEBI:18420"/>
    </ligand>
</feature>
<proteinExistence type="inferred from homology"/>
<comment type="catalytic activity">
    <reaction evidence="7">
        <text>(6R)-5,10-methylene-5,6,7,8-tetrahydrofolate + 3-methyl-2-oxobutanoate + H2O = 2-dehydropantoate + (6S)-5,6,7,8-tetrahydrofolate</text>
        <dbReference type="Rhea" id="RHEA:11824"/>
        <dbReference type="ChEBI" id="CHEBI:11561"/>
        <dbReference type="ChEBI" id="CHEBI:11851"/>
        <dbReference type="ChEBI" id="CHEBI:15377"/>
        <dbReference type="ChEBI" id="CHEBI:15636"/>
        <dbReference type="ChEBI" id="CHEBI:57453"/>
        <dbReference type="EC" id="2.1.2.11"/>
    </reaction>
</comment>
<evidence type="ECO:0000256" key="8">
    <source>
        <dbReference type="PIRSR" id="PIRSR000388-1"/>
    </source>
</evidence>
<protein>
    <recommendedName>
        <fullName evidence="7">3-methyl-2-oxobutanoate hydroxymethyltransferase</fullName>
        <ecNumber evidence="7">2.1.2.11</ecNumber>
    </recommendedName>
    <alternativeName>
        <fullName evidence="7">Ketopantoate hydroxymethyltransferase</fullName>
        <shortName evidence="7">KPHMT</shortName>
    </alternativeName>
</protein>
<dbReference type="AlphaFoldDB" id="A0A4Y6UAS6"/>
<feature type="binding site" evidence="7 10">
    <location>
        <position position="52"/>
    </location>
    <ligand>
        <name>Mg(2+)</name>
        <dbReference type="ChEBI" id="CHEBI:18420"/>
    </ligand>
</feature>
<evidence type="ECO:0000256" key="1">
    <source>
        <dbReference type="ARBA" id="ARBA00005033"/>
    </source>
</evidence>
<dbReference type="HAMAP" id="MF_00156">
    <property type="entry name" value="PanB"/>
    <property type="match status" value="1"/>
</dbReference>
<evidence type="ECO:0000256" key="5">
    <source>
        <dbReference type="ARBA" id="ARBA00022679"/>
    </source>
</evidence>
<feature type="binding site" evidence="7 9">
    <location>
        <position position="120"/>
    </location>
    <ligand>
        <name>3-methyl-2-oxobutanoate</name>
        <dbReference type="ChEBI" id="CHEBI:11851"/>
    </ligand>
</feature>
<comment type="subcellular location">
    <subcellularLocation>
        <location evidence="7">Cytoplasm</location>
    </subcellularLocation>
</comment>
<dbReference type="GO" id="GO:0000287">
    <property type="term" value="F:magnesium ion binding"/>
    <property type="evidence" value="ECO:0007669"/>
    <property type="project" value="TreeGrafter"/>
</dbReference>
<dbReference type="GO" id="GO:0032259">
    <property type="term" value="P:methylation"/>
    <property type="evidence" value="ECO:0007669"/>
    <property type="project" value="UniProtKB-KW"/>
</dbReference>
<dbReference type="GO" id="GO:0003864">
    <property type="term" value="F:3-methyl-2-oxobutanoate hydroxymethyltransferase activity"/>
    <property type="evidence" value="ECO:0007669"/>
    <property type="project" value="UniProtKB-UniRule"/>
</dbReference>
<comment type="similarity">
    <text evidence="2 7">Belongs to the PanB family.</text>
</comment>
<dbReference type="OrthoDB" id="9781789at2"/>
<comment type="function">
    <text evidence="6 7">Catalyzes the reversible reaction in which hydroxymethyl group from 5,10-methylenetetrahydrofolate is transferred onto alpha-ketoisovalerate to form ketopantoate.</text>
</comment>
<feature type="binding site" evidence="7 9">
    <location>
        <position position="91"/>
    </location>
    <ligand>
        <name>3-methyl-2-oxobutanoate</name>
        <dbReference type="ChEBI" id="CHEBI:11851"/>
    </ligand>
</feature>
<dbReference type="RefSeq" id="WP_141443274.1">
    <property type="nucleotide sequence ID" value="NZ_CP038231.1"/>
</dbReference>
<dbReference type="PANTHER" id="PTHR20881:SF0">
    <property type="entry name" value="3-METHYL-2-OXOBUTANOATE HYDROXYMETHYLTRANSFERASE"/>
    <property type="match status" value="1"/>
</dbReference>
<dbReference type="UniPathway" id="UPA00028">
    <property type="reaction ID" value="UER00003"/>
</dbReference>
<dbReference type="SUPFAM" id="SSF51621">
    <property type="entry name" value="Phosphoenolpyruvate/pyruvate domain"/>
    <property type="match status" value="1"/>
</dbReference>
<evidence type="ECO:0000256" key="6">
    <source>
        <dbReference type="ARBA" id="ARBA00056497"/>
    </source>
</evidence>
<gene>
    <name evidence="7 11" type="primary">panB</name>
    <name evidence="11" type="ORF">E3E12_04425</name>
</gene>
<feature type="active site" description="Proton acceptor" evidence="7 8">
    <location>
        <position position="188"/>
    </location>
</feature>
<keyword evidence="7" id="KW-0963">Cytoplasm</keyword>
<dbReference type="CDD" id="cd06557">
    <property type="entry name" value="KPHMT-like"/>
    <property type="match status" value="1"/>
</dbReference>
<keyword evidence="7 10" id="KW-0479">Metal-binding</keyword>
<keyword evidence="5 7" id="KW-0808">Transferase</keyword>
<evidence type="ECO:0000256" key="10">
    <source>
        <dbReference type="PIRSR" id="PIRSR000388-3"/>
    </source>
</evidence>
<keyword evidence="11" id="KW-0489">Methyltransferase</keyword>
<evidence type="ECO:0000313" key="11">
    <source>
        <dbReference type="EMBL" id="QDH13566.1"/>
    </source>
</evidence>
<dbReference type="GO" id="GO:0005737">
    <property type="term" value="C:cytoplasm"/>
    <property type="evidence" value="ECO:0007669"/>
    <property type="project" value="UniProtKB-SubCell"/>
</dbReference>
<name>A0A4Y6UAS6_9PROT</name>
<dbReference type="GO" id="GO:0015940">
    <property type="term" value="P:pantothenate biosynthetic process"/>
    <property type="evidence" value="ECO:0007669"/>
    <property type="project" value="UniProtKB-UniRule"/>
</dbReference>
<dbReference type="EMBL" id="CP038231">
    <property type="protein sequence ID" value="QDH13566.1"/>
    <property type="molecule type" value="Genomic_DNA"/>
</dbReference>
<sequence>MSSYLETPKRTTLAALRKMKAEGRKITMVTTYDYPSAVLADRAGLPLVLVGDSVGMVVQGHDSTLPVTVDEMVYHTRMVARGAGRAMVIADLPFMAYANMEEGLRNAHRLMAEGGAQAIKMEGGAEMAPLVRRLTDNGIPVMAHIGLRPQSQHQMGLRVQARDEAGIKALMADARAHEAAGAFGLLLECIPAEVAQEVTRRFSPVTIGIGAGSGCDGQVQVWHDLLGVYGTKPFKHAKCYADVGSVTQAALEAYRHEVETGSFPAEANTTHVDPAVVTSQG</sequence>
<comment type="subunit">
    <text evidence="3 7">Homodecamer; pentamer of dimers.</text>
</comment>
<dbReference type="Pfam" id="PF02548">
    <property type="entry name" value="Pantoate_transf"/>
    <property type="match status" value="1"/>
</dbReference>
<dbReference type="FunFam" id="3.20.20.60:FF:000003">
    <property type="entry name" value="3-methyl-2-oxobutanoate hydroxymethyltransferase"/>
    <property type="match status" value="1"/>
</dbReference>
<comment type="pathway">
    <text evidence="1 7">Cofactor biosynthesis; (R)-pantothenate biosynthesis; (R)-pantoate from 3-methyl-2-oxobutanoate: step 1/2.</text>
</comment>
<dbReference type="PANTHER" id="PTHR20881">
    <property type="entry name" value="3-METHYL-2-OXOBUTANOATE HYDROXYMETHYLTRANSFERASE"/>
    <property type="match status" value="1"/>
</dbReference>
<dbReference type="InterPro" id="IPR040442">
    <property type="entry name" value="Pyrv_kinase-like_dom_sf"/>
</dbReference>
<evidence type="ECO:0000256" key="7">
    <source>
        <dbReference type="HAMAP-Rule" id="MF_00156"/>
    </source>
</evidence>
<accession>A0A4Y6UAS6</accession>
<dbReference type="EC" id="2.1.2.11" evidence="7"/>
<dbReference type="InterPro" id="IPR003700">
    <property type="entry name" value="Pantoate_hydroxy_MeTrfase"/>
</dbReference>
<feature type="binding site" evidence="7 10">
    <location>
        <position position="122"/>
    </location>
    <ligand>
        <name>Mg(2+)</name>
        <dbReference type="ChEBI" id="CHEBI:18420"/>
    </ligand>
</feature>
<dbReference type="Proteomes" id="UP000318709">
    <property type="component" value="Chromosome"/>
</dbReference>
<dbReference type="NCBIfam" id="NF001452">
    <property type="entry name" value="PRK00311.1"/>
    <property type="match status" value="1"/>
</dbReference>
<feature type="binding site" evidence="7 9">
    <location>
        <begin position="52"/>
        <end position="53"/>
    </location>
    <ligand>
        <name>3-methyl-2-oxobutanoate</name>
        <dbReference type="ChEBI" id="CHEBI:11851"/>
    </ligand>
</feature>
<keyword evidence="7 10" id="KW-0460">Magnesium</keyword>
<keyword evidence="12" id="KW-1185">Reference proteome</keyword>
<organism evidence="11 12">
    <name type="scientific">Formicincola oecophyllae</name>
    <dbReference type="NCBI Taxonomy" id="2558361"/>
    <lineage>
        <taxon>Bacteria</taxon>
        <taxon>Pseudomonadati</taxon>
        <taxon>Pseudomonadota</taxon>
        <taxon>Alphaproteobacteria</taxon>
        <taxon>Acetobacterales</taxon>
        <taxon>Acetobacteraceae</taxon>
        <taxon>Formicincola</taxon>
    </lineage>
</organism>
<evidence type="ECO:0000256" key="2">
    <source>
        <dbReference type="ARBA" id="ARBA00008676"/>
    </source>
</evidence>
<dbReference type="NCBIfam" id="TIGR00222">
    <property type="entry name" value="panB"/>
    <property type="match status" value="1"/>
</dbReference>
<evidence type="ECO:0000256" key="9">
    <source>
        <dbReference type="PIRSR" id="PIRSR000388-2"/>
    </source>
</evidence>
<dbReference type="GO" id="GO:0008168">
    <property type="term" value="F:methyltransferase activity"/>
    <property type="evidence" value="ECO:0007669"/>
    <property type="project" value="UniProtKB-KW"/>
</dbReference>
<dbReference type="InterPro" id="IPR015813">
    <property type="entry name" value="Pyrv/PenolPyrv_kinase-like_dom"/>
</dbReference>
<evidence type="ECO:0000313" key="12">
    <source>
        <dbReference type="Proteomes" id="UP000318709"/>
    </source>
</evidence>
<keyword evidence="4 7" id="KW-0566">Pantothenate biosynthesis</keyword>
<evidence type="ECO:0000256" key="4">
    <source>
        <dbReference type="ARBA" id="ARBA00022655"/>
    </source>
</evidence>
<dbReference type="KEGG" id="swf:E3E12_04425"/>
<dbReference type="PIRSF" id="PIRSF000388">
    <property type="entry name" value="Pantoate_hydroxy_MeTrfase"/>
    <property type="match status" value="1"/>
</dbReference>